<evidence type="ECO:0000259" key="2">
    <source>
        <dbReference type="PROSITE" id="PS50994"/>
    </source>
</evidence>
<comment type="caution">
    <text evidence="3">The sequence shown here is derived from an EMBL/GenBank/DDBJ whole genome shotgun (WGS) entry which is preliminary data.</text>
</comment>
<dbReference type="Proteomes" id="UP000241645">
    <property type="component" value="Unassembled WGS sequence"/>
</dbReference>
<keyword evidence="4" id="KW-1185">Reference proteome</keyword>
<dbReference type="PANTHER" id="PTHR46889:SF4">
    <property type="entry name" value="TRANSPOSASE INSO FOR INSERTION SEQUENCE ELEMENT IS911B-RELATED"/>
    <property type="match status" value="1"/>
</dbReference>
<proteinExistence type="predicted"/>
<dbReference type="SUPFAM" id="SSF53098">
    <property type="entry name" value="Ribonuclease H-like"/>
    <property type="match status" value="1"/>
</dbReference>
<gene>
    <name evidence="3" type="ORF">C7R92_09180</name>
</gene>
<protein>
    <submittedName>
        <fullName evidence="3">Transposase</fullName>
    </submittedName>
</protein>
<dbReference type="EMBL" id="PXZO01000012">
    <property type="protein sequence ID" value="PSK11893.1"/>
    <property type="molecule type" value="Genomic_DNA"/>
</dbReference>
<dbReference type="NCBIfam" id="NF033516">
    <property type="entry name" value="transpos_IS3"/>
    <property type="match status" value="1"/>
</dbReference>
<dbReference type="PANTHER" id="PTHR46889">
    <property type="entry name" value="TRANSPOSASE INSF FOR INSERTION SEQUENCE IS3B-RELATED"/>
    <property type="match status" value="1"/>
</dbReference>
<dbReference type="InterPro" id="IPR025948">
    <property type="entry name" value="HTH-like_dom"/>
</dbReference>
<feature type="domain" description="Integrase catalytic" evidence="2">
    <location>
        <begin position="134"/>
        <end position="296"/>
    </location>
</feature>
<evidence type="ECO:0000256" key="1">
    <source>
        <dbReference type="ARBA" id="ARBA00002286"/>
    </source>
</evidence>
<dbReference type="InterPro" id="IPR048020">
    <property type="entry name" value="Transpos_IS3"/>
</dbReference>
<dbReference type="InterPro" id="IPR036397">
    <property type="entry name" value="RNaseH_sf"/>
</dbReference>
<evidence type="ECO:0000313" key="3">
    <source>
        <dbReference type="EMBL" id="PSK11893.1"/>
    </source>
</evidence>
<dbReference type="InterPro" id="IPR001584">
    <property type="entry name" value="Integrase_cat-core"/>
</dbReference>
<dbReference type="Pfam" id="PF00665">
    <property type="entry name" value="rve"/>
    <property type="match status" value="1"/>
</dbReference>
<organism evidence="3 4">
    <name type="scientific">Brevibacillus porteri</name>
    <dbReference type="NCBI Taxonomy" id="2126350"/>
    <lineage>
        <taxon>Bacteria</taxon>
        <taxon>Bacillati</taxon>
        <taxon>Bacillota</taxon>
        <taxon>Bacilli</taxon>
        <taxon>Bacillales</taxon>
        <taxon>Paenibacillaceae</taxon>
        <taxon>Brevibacillus</taxon>
    </lineage>
</organism>
<dbReference type="PROSITE" id="PS50994">
    <property type="entry name" value="INTEGRASE"/>
    <property type="match status" value="1"/>
</dbReference>
<reference evidence="3 4" key="1">
    <citation type="submission" date="2018-03" db="EMBL/GenBank/DDBJ databases">
        <title>Brevisbacillus phylogenomics.</title>
        <authorList>
            <person name="Dunlap C."/>
        </authorList>
    </citation>
    <scope>NUCLEOTIDE SEQUENCE [LARGE SCALE GENOMIC DNA]</scope>
    <source>
        <strain evidence="3 4">NRRL B-41110</strain>
    </source>
</reference>
<dbReference type="InterPro" id="IPR012337">
    <property type="entry name" value="RNaseH-like_sf"/>
</dbReference>
<accession>A0ABX5FT84</accession>
<dbReference type="Pfam" id="PF13333">
    <property type="entry name" value="rve_2"/>
    <property type="match status" value="1"/>
</dbReference>
<sequence>MVTNLESGGLENKHIVVDELRDKRSVQELCAYLEISRSGYYAYVKRKGNDRDEHLKHKIRSIYEERDKTVGYRRVQDELYRQYNLKVNHKKVLRLMQELGIQAIIRRKYIHRTSYEAAVSDGRIAENLLQRNFTAEGPNQKWVTDVTQFRVFDRRIYLSAIKDLWNNEIVAYHLSHRNDNSLVLETFTKAFETQKDVAGLIVHSDQGYQYTSHAYHDMLPKVGARISMSRRGNCYDNASMESFFSHLKVEALYPYDIRSIEEAQRRIEEFILFYNEKRAQRKLNKLTPVEYRRQLIA</sequence>
<dbReference type="Pfam" id="PF13276">
    <property type="entry name" value="HTH_21"/>
    <property type="match status" value="1"/>
</dbReference>
<comment type="function">
    <text evidence="1">Involved in the transposition of the insertion sequence.</text>
</comment>
<evidence type="ECO:0000313" key="4">
    <source>
        <dbReference type="Proteomes" id="UP000241645"/>
    </source>
</evidence>
<dbReference type="Gene3D" id="3.30.420.10">
    <property type="entry name" value="Ribonuclease H-like superfamily/Ribonuclease H"/>
    <property type="match status" value="1"/>
</dbReference>
<dbReference type="InterPro" id="IPR050900">
    <property type="entry name" value="Transposase_IS3/IS150/IS904"/>
</dbReference>
<name>A0ABX5FT84_9BACL</name>